<evidence type="ECO:0000313" key="2">
    <source>
        <dbReference type="Proteomes" id="UP000095280"/>
    </source>
</evidence>
<proteinExistence type="predicted"/>
<dbReference type="WBParaSite" id="snap_masked-unitig_35797-processed-gene-0.0-mRNA-1">
    <property type="protein sequence ID" value="snap_masked-unitig_35797-processed-gene-0.0-mRNA-1"/>
    <property type="gene ID" value="snap_masked-unitig_35797-processed-gene-0.0"/>
</dbReference>
<evidence type="ECO:0000313" key="3">
    <source>
        <dbReference type="WBParaSite" id="snap_masked-unitig_35797-processed-gene-0.0-mRNA-1"/>
    </source>
</evidence>
<protein>
    <submittedName>
        <fullName evidence="3">Tropomyosin</fullName>
    </submittedName>
</protein>
<feature type="region of interest" description="Disordered" evidence="1">
    <location>
        <begin position="1"/>
        <end position="24"/>
    </location>
</feature>
<reference evidence="3" key="1">
    <citation type="submission" date="2016-11" db="UniProtKB">
        <authorList>
            <consortium name="WormBaseParasite"/>
        </authorList>
    </citation>
    <scope>IDENTIFICATION</scope>
</reference>
<dbReference type="AlphaFoldDB" id="A0A1I8JRG5"/>
<keyword evidence="2" id="KW-1185">Reference proteome</keyword>
<sequence>THETPQAEQRATEAERQVAKLQSEVDRLEEQRALTAEREALQMQKELDEAEDELLSEKERYKGISEELDQTFAELTGY</sequence>
<organism evidence="2 3">
    <name type="scientific">Macrostomum lignano</name>
    <dbReference type="NCBI Taxonomy" id="282301"/>
    <lineage>
        <taxon>Eukaryota</taxon>
        <taxon>Metazoa</taxon>
        <taxon>Spiralia</taxon>
        <taxon>Lophotrochozoa</taxon>
        <taxon>Platyhelminthes</taxon>
        <taxon>Rhabditophora</taxon>
        <taxon>Macrostomorpha</taxon>
        <taxon>Macrostomida</taxon>
        <taxon>Macrostomidae</taxon>
        <taxon>Macrostomum</taxon>
    </lineage>
</organism>
<name>A0A1I8JRG5_9PLAT</name>
<accession>A0A1I8JRG5</accession>
<dbReference type="SUPFAM" id="SSF57997">
    <property type="entry name" value="Tropomyosin"/>
    <property type="match status" value="2"/>
</dbReference>
<dbReference type="Proteomes" id="UP000095280">
    <property type="component" value="Unplaced"/>
</dbReference>
<dbReference type="PANTHER" id="PTHR19269">
    <property type="entry name" value="TROPOMYOSIN"/>
    <property type="match status" value="1"/>
</dbReference>
<evidence type="ECO:0000256" key="1">
    <source>
        <dbReference type="SAM" id="MobiDB-lite"/>
    </source>
</evidence>
<dbReference type="Gene3D" id="1.20.5.170">
    <property type="match status" value="2"/>
</dbReference>